<feature type="domain" description="BTB" evidence="1">
    <location>
        <begin position="12"/>
        <end position="83"/>
    </location>
</feature>
<organism evidence="2 3">
    <name type="scientific">Amniculicola lignicola CBS 123094</name>
    <dbReference type="NCBI Taxonomy" id="1392246"/>
    <lineage>
        <taxon>Eukaryota</taxon>
        <taxon>Fungi</taxon>
        <taxon>Dikarya</taxon>
        <taxon>Ascomycota</taxon>
        <taxon>Pezizomycotina</taxon>
        <taxon>Dothideomycetes</taxon>
        <taxon>Pleosporomycetidae</taxon>
        <taxon>Pleosporales</taxon>
        <taxon>Amniculicolaceae</taxon>
        <taxon>Amniculicola</taxon>
    </lineage>
</organism>
<reference evidence="2" key="1">
    <citation type="journal article" date="2020" name="Stud. Mycol.">
        <title>101 Dothideomycetes genomes: a test case for predicting lifestyles and emergence of pathogens.</title>
        <authorList>
            <person name="Haridas S."/>
            <person name="Albert R."/>
            <person name="Binder M."/>
            <person name="Bloem J."/>
            <person name="Labutti K."/>
            <person name="Salamov A."/>
            <person name="Andreopoulos B."/>
            <person name="Baker S."/>
            <person name="Barry K."/>
            <person name="Bills G."/>
            <person name="Bluhm B."/>
            <person name="Cannon C."/>
            <person name="Castanera R."/>
            <person name="Culley D."/>
            <person name="Daum C."/>
            <person name="Ezra D."/>
            <person name="Gonzalez J."/>
            <person name="Henrissat B."/>
            <person name="Kuo A."/>
            <person name="Liang C."/>
            <person name="Lipzen A."/>
            <person name="Lutzoni F."/>
            <person name="Magnuson J."/>
            <person name="Mondo S."/>
            <person name="Nolan M."/>
            <person name="Ohm R."/>
            <person name="Pangilinan J."/>
            <person name="Park H.-J."/>
            <person name="Ramirez L."/>
            <person name="Alfaro M."/>
            <person name="Sun H."/>
            <person name="Tritt A."/>
            <person name="Yoshinaga Y."/>
            <person name="Zwiers L.-H."/>
            <person name="Turgeon B."/>
            <person name="Goodwin S."/>
            <person name="Spatafora J."/>
            <person name="Crous P."/>
            <person name="Grigoriev I."/>
        </authorList>
    </citation>
    <scope>NUCLEOTIDE SEQUENCE</scope>
    <source>
        <strain evidence="2">CBS 123094</strain>
    </source>
</reference>
<name>A0A6A5X3A6_9PLEO</name>
<dbReference type="SUPFAM" id="SSF54695">
    <property type="entry name" value="POZ domain"/>
    <property type="match status" value="1"/>
</dbReference>
<dbReference type="InterPro" id="IPR011333">
    <property type="entry name" value="SKP1/BTB/POZ_sf"/>
</dbReference>
<sequence length="308" mass="34695">MALAFIDLITSTQFTFMVRNGKEKKAVVVHSKAIAATCSYMKTLIQGNMIEAQSGCANIDDLDYDGFIRFCEYAYRGDYTVPAENCISAMFKFGTGGTRSAFGGFSGPSLKTPPKVKSDMSPFGIGTTRSGFDVTWGTPTETITKPSCELERSATNEQLRKRFENHIYPGYDLPLKSLSNRCRIKANTHPDQDFTGILLAHAHLYDFAQRHMITQLEALTLTKLHATLLRFTLYEQRISDIVELARYAYGEDIPSKEMTGTIDKLRGLVVDYIVYNINVIGRSSHFCELLQEGGEFVADFWDIMRLRY</sequence>
<evidence type="ECO:0000259" key="1">
    <source>
        <dbReference type="PROSITE" id="PS50097"/>
    </source>
</evidence>
<dbReference type="OrthoDB" id="9997739at2759"/>
<dbReference type="InterPro" id="IPR000210">
    <property type="entry name" value="BTB/POZ_dom"/>
</dbReference>
<dbReference type="EMBL" id="ML977557">
    <property type="protein sequence ID" value="KAF2007371.1"/>
    <property type="molecule type" value="Genomic_DNA"/>
</dbReference>
<dbReference type="Pfam" id="PF00651">
    <property type="entry name" value="BTB"/>
    <property type="match status" value="1"/>
</dbReference>
<dbReference type="CDD" id="cd18186">
    <property type="entry name" value="BTB_POZ_ZBTB_KLHL-like"/>
    <property type="match status" value="1"/>
</dbReference>
<keyword evidence="3" id="KW-1185">Reference proteome</keyword>
<dbReference type="PROSITE" id="PS50097">
    <property type="entry name" value="BTB"/>
    <property type="match status" value="1"/>
</dbReference>
<dbReference type="Proteomes" id="UP000799779">
    <property type="component" value="Unassembled WGS sequence"/>
</dbReference>
<dbReference type="Gene3D" id="3.30.710.10">
    <property type="entry name" value="Potassium Channel Kv1.1, Chain A"/>
    <property type="match status" value="1"/>
</dbReference>
<gene>
    <name evidence="2" type="ORF">P154DRAFT_558639</name>
</gene>
<accession>A0A6A5X3A6</accession>
<proteinExistence type="predicted"/>
<evidence type="ECO:0000313" key="3">
    <source>
        <dbReference type="Proteomes" id="UP000799779"/>
    </source>
</evidence>
<protein>
    <recommendedName>
        <fullName evidence="1">BTB domain-containing protein</fullName>
    </recommendedName>
</protein>
<evidence type="ECO:0000313" key="2">
    <source>
        <dbReference type="EMBL" id="KAF2007371.1"/>
    </source>
</evidence>
<dbReference type="AlphaFoldDB" id="A0A6A5X3A6"/>